<sequence length="326" mass="37968">MDFLSILMLVMCLSFGLIVAYILFKDKLKVQGNKIKNTDKTSSSIKKEKNSQSDAPVYDSQKILDFNDIRVCNEETGLIEPENNTYVGVIEISGINFNLLSIDERLMLEESFGELLNGIDFPIQFFIQSRKTDMDRYINRYEEKINKLKKELESLKENENTPEDVINNKQNQLNYGENLLQYISYRTVNANLLERKYYIIVKYTHNYASYEHQLDDYEILTNAYNDISNKAALIIESLSRNKLSGRLLSALELGEFLYTCYNRDDANCLKFMNAIKSKFDHLVTTAKPVVIKKMEREIEKSKAKEEELMKEIEDMHKEMEVNGINV</sequence>
<evidence type="ECO:0000256" key="2">
    <source>
        <dbReference type="SAM" id="Phobius"/>
    </source>
</evidence>
<reference evidence="5" key="2">
    <citation type="submission" date="2022-10" db="EMBL/GenBank/DDBJ databases">
        <authorList>
            <person name="Aires J."/>
            <person name="Mesa V."/>
        </authorList>
    </citation>
    <scope>NUCLEOTIDE SEQUENCE</scope>
    <source>
        <strain evidence="5">Clostridium neonatale JD116</strain>
    </source>
</reference>
<evidence type="ECO:0000313" key="5">
    <source>
        <dbReference type="EMBL" id="CAI3550374.1"/>
    </source>
</evidence>
<protein>
    <recommendedName>
        <fullName evidence="3">TraC-like domain-containing protein</fullName>
    </recommendedName>
</protein>
<gene>
    <name evidence="5" type="ORF">CNEO2_180016</name>
    <name evidence="4" type="ORF">CNEO_10252</name>
</gene>
<dbReference type="RefSeq" id="WP_210886785.1">
    <property type="nucleotide sequence ID" value="NZ_CAKJVE010000001.1"/>
</dbReference>
<accession>A0AA86ML25</accession>
<name>A0AA86ML25_9CLOT</name>
<dbReference type="Proteomes" id="UP000789738">
    <property type="component" value="Unassembled WGS sequence"/>
</dbReference>
<dbReference type="Pfam" id="PF26593">
    <property type="entry name" value="TraC-like"/>
    <property type="match status" value="1"/>
</dbReference>
<evidence type="ECO:0000259" key="3">
    <source>
        <dbReference type="Pfam" id="PF26593"/>
    </source>
</evidence>
<keyword evidence="2" id="KW-1133">Transmembrane helix</keyword>
<proteinExistence type="predicted"/>
<dbReference type="AlphaFoldDB" id="A0AA86ML25"/>
<dbReference type="InterPro" id="IPR058596">
    <property type="entry name" value="TraC-like_dom"/>
</dbReference>
<evidence type="ECO:0000256" key="1">
    <source>
        <dbReference type="SAM" id="Coils"/>
    </source>
</evidence>
<dbReference type="Proteomes" id="UP001189143">
    <property type="component" value="Unassembled WGS sequence"/>
</dbReference>
<reference evidence="4" key="1">
    <citation type="submission" date="2021-10" db="EMBL/GenBank/DDBJ databases">
        <authorList>
            <person name="Mesa V."/>
        </authorList>
    </citation>
    <scope>NUCLEOTIDE SEQUENCE</scope>
    <source>
        <strain evidence="4">CC3_PB</strain>
    </source>
</reference>
<keyword evidence="2" id="KW-0472">Membrane</keyword>
<feature type="coiled-coil region" evidence="1">
    <location>
        <begin position="291"/>
        <end position="322"/>
    </location>
</feature>
<feature type="transmembrane region" description="Helical" evidence="2">
    <location>
        <begin position="6"/>
        <end position="24"/>
    </location>
</feature>
<organism evidence="4 6">
    <name type="scientific">Clostridium neonatale</name>
    <dbReference type="NCBI Taxonomy" id="137838"/>
    <lineage>
        <taxon>Bacteria</taxon>
        <taxon>Bacillati</taxon>
        <taxon>Bacillota</taxon>
        <taxon>Clostridia</taxon>
        <taxon>Eubacteriales</taxon>
        <taxon>Clostridiaceae</taxon>
        <taxon>Clostridium</taxon>
    </lineage>
</organism>
<feature type="coiled-coil region" evidence="1">
    <location>
        <begin position="131"/>
        <end position="161"/>
    </location>
</feature>
<keyword evidence="1" id="KW-0175">Coiled coil</keyword>
<comment type="caution">
    <text evidence="4">The sequence shown here is derived from an EMBL/GenBank/DDBJ whole genome shotgun (WGS) entry which is preliminary data.</text>
</comment>
<dbReference type="EMBL" id="CAMTCP010000099">
    <property type="protein sequence ID" value="CAI3550374.1"/>
    <property type="molecule type" value="Genomic_DNA"/>
</dbReference>
<keyword evidence="2" id="KW-0812">Transmembrane</keyword>
<feature type="domain" description="TraC-like" evidence="3">
    <location>
        <begin position="74"/>
        <end position="203"/>
    </location>
</feature>
<dbReference type="EMBL" id="CAKJVE010000001">
    <property type="protein sequence ID" value="CAG9701731.1"/>
    <property type="molecule type" value="Genomic_DNA"/>
</dbReference>
<evidence type="ECO:0000313" key="4">
    <source>
        <dbReference type="EMBL" id="CAG9701731.1"/>
    </source>
</evidence>
<evidence type="ECO:0000313" key="6">
    <source>
        <dbReference type="Proteomes" id="UP000789738"/>
    </source>
</evidence>